<dbReference type="GO" id="GO:0015920">
    <property type="term" value="P:lipopolysaccharide transport"/>
    <property type="evidence" value="ECO:0007669"/>
    <property type="project" value="TreeGrafter"/>
</dbReference>
<keyword evidence="5" id="KW-1185">Reference proteome</keyword>
<dbReference type="GO" id="GO:0030288">
    <property type="term" value="C:outer membrane-bounded periplasmic space"/>
    <property type="evidence" value="ECO:0007669"/>
    <property type="project" value="TreeGrafter"/>
</dbReference>
<dbReference type="InterPro" id="IPR052037">
    <property type="entry name" value="LPS_export_LptA"/>
</dbReference>
<comment type="caution">
    <text evidence="4">The sequence shown here is derived from an EMBL/GenBank/DDBJ whole genome shotgun (WGS) entry which is preliminary data.</text>
</comment>
<dbReference type="OrthoDB" id="9805931at2"/>
<feature type="domain" description="Organic solvent tolerance-like N-terminal" evidence="3">
    <location>
        <begin position="38"/>
        <end position="191"/>
    </location>
</feature>
<evidence type="ECO:0000256" key="2">
    <source>
        <dbReference type="SAM" id="SignalP"/>
    </source>
</evidence>
<dbReference type="Gene3D" id="2.60.450.10">
    <property type="entry name" value="Lipopolysaccharide (LPS) transport protein A like domain"/>
    <property type="match status" value="2"/>
</dbReference>
<dbReference type="InterPro" id="IPR005653">
    <property type="entry name" value="OstA-like_N"/>
</dbReference>
<name>A0A2P8HPJ7_CHINA</name>
<feature type="chain" id="PRO_5015186555" evidence="2">
    <location>
        <begin position="25"/>
        <end position="629"/>
    </location>
</feature>
<gene>
    <name evidence="4" type="ORF">CLV51_1021015</name>
</gene>
<dbReference type="PANTHER" id="PTHR36504:SF1">
    <property type="entry name" value="LIPOPOLYSACCHARIDE EXPORT SYSTEM PROTEIN LPTA"/>
    <property type="match status" value="1"/>
</dbReference>
<feature type="signal peptide" evidence="2">
    <location>
        <begin position="1"/>
        <end position="24"/>
    </location>
</feature>
<sequence>MHRYIKSGILLAIICLAAILPASAQFPAKPAPKTGSVIEIIHADSLIMKEHDSINVTKFMGNAIFKQGTTLFNCDSAVKNNKTNIIDAYGHIHINQADSIHIYGNYLNYDANTRMATLKEDARLTDGKVTISGPELQYDMNAKIGTYLHGGKLVNGKSVLTSEEGYYYTETKEMHFMRNVLLVDPEYTLSTNELLYNTGTKIATIIAPTTINNNDKSVMYATSGYYDTDKGYGNFGNRPTIEDSSGTITADNIEMDKSTGMAYATGNMVYKDTARKMSLLANRGIVNQREKTILATQKPLLIMEKNKDTLYMSADTLFSGVIRPDDSLSIPSVAGLKRLPPSPTKDLRAVNTIRPPERFTATIPIIAKGDSIARKQKDSIPGNVMMFMADSALAKTRNKLDTSLVKTVKMAPVKDIVMHDSLPGIKHHADSIALKAPKDTSEQRYILAYHHVKIFSDSLQGVADSVYYSSKDSIFRFFGSPVLWSNNTTQLSGDTILMFTKNQTADKMLLNKNGFIINQAGPGMFNQIKGNNITGYVLGETLDWMHVEGNAETINYIKDQSGAYMSVNKALCAIINIYFKKGEVDKVVLIKDPEGTVYPFTQRPKDQLQLENFKWDIKRKPKSKYELMQ</sequence>
<reference evidence="4 5" key="1">
    <citation type="submission" date="2018-03" db="EMBL/GenBank/DDBJ databases">
        <title>Genomic Encyclopedia of Archaeal and Bacterial Type Strains, Phase II (KMG-II): from individual species to whole genera.</title>
        <authorList>
            <person name="Goeker M."/>
        </authorList>
    </citation>
    <scope>NUCLEOTIDE SEQUENCE [LARGE SCALE GENOMIC DNA]</scope>
    <source>
        <strain evidence="4 5">DSM 24859</strain>
    </source>
</reference>
<dbReference type="EMBL" id="PYAW01000002">
    <property type="protein sequence ID" value="PSL48153.1"/>
    <property type="molecule type" value="Genomic_DNA"/>
</dbReference>
<proteinExistence type="predicted"/>
<keyword evidence="1 2" id="KW-0732">Signal</keyword>
<dbReference type="GO" id="GO:0009279">
    <property type="term" value="C:cell outer membrane"/>
    <property type="evidence" value="ECO:0007669"/>
    <property type="project" value="TreeGrafter"/>
</dbReference>
<evidence type="ECO:0000313" key="4">
    <source>
        <dbReference type="EMBL" id="PSL48153.1"/>
    </source>
</evidence>
<dbReference type="RefSeq" id="WP_106528556.1">
    <property type="nucleotide sequence ID" value="NZ_PYAW01000002.1"/>
</dbReference>
<evidence type="ECO:0000313" key="5">
    <source>
        <dbReference type="Proteomes" id="UP000240971"/>
    </source>
</evidence>
<evidence type="ECO:0000259" key="3">
    <source>
        <dbReference type="Pfam" id="PF13100"/>
    </source>
</evidence>
<dbReference type="Pfam" id="PF13100">
    <property type="entry name" value="OstA_2"/>
    <property type="match status" value="1"/>
</dbReference>
<organism evidence="4 5">
    <name type="scientific">Chitinophaga niastensis</name>
    <dbReference type="NCBI Taxonomy" id="536980"/>
    <lineage>
        <taxon>Bacteria</taxon>
        <taxon>Pseudomonadati</taxon>
        <taxon>Bacteroidota</taxon>
        <taxon>Chitinophagia</taxon>
        <taxon>Chitinophagales</taxon>
        <taxon>Chitinophagaceae</taxon>
        <taxon>Chitinophaga</taxon>
    </lineage>
</organism>
<dbReference type="PANTHER" id="PTHR36504">
    <property type="entry name" value="LIPOPOLYSACCHARIDE EXPORT SYSTEM PROTEIN LPTA"/>
    <property type="match status" value="1"/>
</dbReference>
<protein>
    <submittedName>
        <fullName evidence="4">OstA-like protein</fullName>
    </submittedName>
</protein>
<accession>A0A2P8HPJ7</accession>
<dbReference type="AlphaFoldDB" id="A0A2P8HPJ7"/>
<dbReference type="GO" id="GO:0017089">
    <property type="term" value="F:glycolipid transfer activity"/>
    <property type="evidence" value="ECO:0007669"/>
    <property type="project" value="TreeGrafter"/>
</dbReference>
<evidence type="ECO:0000256" key="1">
    <source>
        <dbReference type="ARBA" id="ARBA00022729"/>
    </source>
</evidence>
<dbReference type="Proteomes" id="UP000240971">
    <property type="component" value="Unassembled WGS sequence"/>
</dbReference>